<evidence type="ECO:0000313" key="4">
    <source>
        <dbReference type="Proteomes" id="UP000825434"/>
    </source>
</evidence>
<evidence type="ECO:0000313" key="3">
    <source>
        <dbReference type="EMBL" id="QWU90005.1"/>
    </source>
</evidence>
<keyword evidence="1" id="KW-0812">Transmembrane</keyword>
<sequence>MRSWCISQIIESNRQVNERLKKGEGRTDKAFIEFQSQSSARIANQCINLSGKYFGKTITDVDPRDIFWSNLLEETEVVRQLKYFLIRIALLCAIGFSVLPVSIIGFFFQAVSHSISSINGVNNLPPEARSLIANVLPSLMLNIYTMCHLELIKSLLKHGTIWTGQELQLLLQRWYFLSLFVHQFLAVSISTSVTKIFLSIIQRPSTLPILLARNLPEAAHFFYRHLAVKILAVCGADFLRIGGLLNHLVIQPLTTFTPREKFHRSTRLPCPQWGLLYPILSLYGVIGVTYCVISPVITVLLLLVFFVILVYYKYALQFVYTTTNPSETYGRLYFNALSSLYWGIYCLEFSIVGFTFKKLNTKLTGTTFSQRLAMIAALLLTGFIHSSVVSKYSKYFKYPPIVTSGTSFTEVGRKSSKGQLYKHPCYRWKVPKVWLPDDGSNLAGEALIEIEELSSGHISASFSGATVMKERKELIHIHDGTP</sequence>
<reference evidence="3 4" key="1">
    <citation type="submission" date="2021-06" db="EMBL/GenBank/DDBJ databases">
        <title>Candida outbreak in Lebanon.</title>
        <authorList>
            <person name="Finianos M."/>
        </authorList>
    </citation>
    <scope>NUCLEOTIDE SEQUENCE [LARGE SCALE GENOMIC DNA]</scope>
    <source>
        <strain evidence="3">CA3LBN</strain>
    </source>
</reference>
<dbReference type="PANTHER" id="PTHR13018">
    <property type="entry name" value="PROBABLE MEMBRANE PROTEIN DUF221-RELATED"/>
    <property type="match status" value="1"/>
</dbReference>
<accession>A0ABX8IDE5</accession>
<protein>
    <recommendedName>
        <fullName evidence="2">CSC1/OSCA1-like 7TM region domain-containing protein</fullName>
    </recommendedName>
</protein>
<keyword evidence="1" id="KW-1133">Transmembrane helix</keyword>
<proteinExistence type="predicted"/>
<name>A0ABX8IDE5_9ASCO</name>
<feature type="transmembrane region" description="Helical" evidence="1">
    <location>
        <begin position="332"/>
        <end position="356"/>
    </location>
</feature>
<evidence type="ECO:0000259" key="2">
    <source>
        <dbReference type="Pfam" id="PF02714"/>
    </source>
</evidence>
<feature type="transmembrane region" description="Helical" evidence="1">
    <location>
        <begin position="88"/>
        <end position="111"/>
    </location>
</feature>
<dbReference type="Proteomes" id="UP000825434">
    <property type="component" value="Chromosome 6"/>
</dbReference>
<keyword evidence="4" id="KW-1185">Reference proteome</keyword>
<feature type="domain" description="CSC1/OSCA1-like 7TM region" evidence="2">
    <location>
        <begin position="84"/>
        <end position="354"/>
    </location>
</feature>
<dbReference type="EMBL" id="CP076666">
    <property type="protein sequence ID" value="QWU90005.1"/>
    <property type="molecule type" value="Genomic_DNA"/>
</dbReference>
<gene>
    <name evidence="3" type="ORF">CA3LBN_004363</name>
</gene>
<evidence type="ECO:0000256" key="1">
    <source>
        <dbReference type="SAM" id="Phobius"/>
    </source>
</evidence>
<feature type="transmembrane region" description="Helical" evidence="1">
    <location>
        <begin position="368"/>
        <end position="389"/>
    </location>
</feature>
<organism evidence="3 4">
    <name type="scientific">Candidozyma haemuli</name>
    <dbReference type="NCBI Taxonomy" id="45357"/>
    <lineage>
        <taxon>Eukaryota</taxon>
        <taxon>Fungi</taxon>
        <taxon>Dikarya</taxon>
        <taxon>Ascomycota</taxon>
        <taxon>Saccharomycotina</taxon>
        <taxon>Pichiomycetes</taxon>
        <taxon>Metschnikowiaceae</taxon>
        <taxon>Candidozyma</taxon>
    </lineage>
</organism>
<dbReference type="PANTHER" id="PTHR13018:SF20">
    <property type="entry name" value="SPORULATION-SPECIFIC PROTEIN 75"/>
    <property type="match status" value="1"/>
</dbReference>
<keyword evidence="1" id="KW-0472">Membrane</keyword>
<dbReference type="InterPro" id="IPR045122">
    <property type="entry name" value="Csc1-like"/>
</dbReference>
<dbReference type="InterPro" id="IPR003864">
    <property type="entry name" value="CSC1/OSCA1-like_7TM"/>
</dbReference>
<feature type="transmembrane region" description="Helical" evidence="1">
    <location>
        <begin position="221"/>
        <end position="239"/>
    </location>
</feature>
<dbReference type="Pfam" id="PF02714">
    <property type="entry name" value="RSN1_7TM"/>
    <property type="match status" value="1"/>
</dbReference>
<feature type="transmembrane region" description="Helical" evidence="1">
    <location>
        <begin position="292"/>
        <end position="312"/>
    </location>
</feature>
<feature type="transmembrane region" description="Helical" evidence="1">
    <location>
        <begin position="173"/>
        <end position="201"/>
    </location>
</feature>